<dbReference type="PROSITE" id="PS50943">
    <property type="entry name" value="HTH_CROC1"/>
    <property type="match status" value="1"/>
</dbReference>
<dbReference type="Pfam" id="PF01381">
    <property type="entry name" value="HTH_3"/>
    <property type="match status" value="1"/>
</dbReference>
<dbReference type="InterPro" id="IPR013096">
    <property type="entry name" value="Cupin_2"/>
</dbReference>
<dbReference type="GO" id="GO:0005829">
    <property type="term" value="C:cytosol"/>
    <property type="evidence" value="ECO:0007669"/>
    <property type="project" value="TreeGrafter"/>
</dbReference>
<reference evidence="4" key="1">
    <citation type="submission" date="2016-10" db="EMBL/GenBank/DDBJ databases">
        <authorList>
            <person name="Varghese N."/>
            <person name="Submissions S."/>
        </authorList>
    </citation>
    <scope>NUCLEOTIDE SEQUENCE [LARGE SCALE GENOMIC DNA]</scope>
    <source>
        <strain evidence="4">DSM 26471</strain>
    </source>
</reference>
<dbReference type="InterPro" id="IPR014710">
    <property type="entry name" value="RmlC-like_jellyroll"/>
</dbReference>
<dbReference type="InterPro" id="IPR010982">
    <property type="entry name" value="Lambda_DNA-bd_dom_sf"/>
</dbReference>
<protein>
    <submittedName>
        <fullName evidence="3">Transcriptional regulator, contains XRE-family HTH domain</fullName>
    </submittedName>
</protein>
<dbReference type="Gene3D" id="2.60.120.10">
    <property type="entry name" value="Jelly Rolls"/>
    <property type="match status" value="1"/>
</dbReference>
<dbReference type="SUPFAM" id="SSF51182">
    <property type="entry name" value="RmlC-like cupins"/>
    <property type="match status" value="1"/>
</dbReference>
<evidence type="ECO:0000313" key="4">
    <source>
        <dbReference type="Proteomes" id="UP000199630"/>
    </source>
</evidence>
<keyword evidence="1" id="KW-0238">DNA-binding</keyword>
<dbReference type="OrthoDB" id="9814751at2"/>
<gene>
    <name evidence="3" type="ORF">SAMN04487991_0873</name>
</gene>
<organism evidence="3 4">
    <name type="scientific">Celeribacter neptunius</name>
    <dbReference type="NCBI Taxonomy" id="588602"/>
    <lineage>
        <taxon>Bacteria</taxon>
        <taxon>Pseudomonadati</taxon>
        <taxon>Pseudomonadota</taxon>
        <taxon>Alphaproteobacteria</taxon>
        <taxon>Rhodobacterales</taxon>
        <taxon>Roseobacteraceae</taxon>
        <taxon>Celeribacter</taxon>
    </lineage>
</organism>
<dbReference type="AlphaFoldDB" id="A0A1I3L2M9"/>
<dbReference type="Proteomes" id="UP000199630">
    <property type="component" value="Unassembled WGS sequence"/>
</dbReference>
<proteinExistence type="predicted"/>
<dbReference type="CDD" id="cd00093">
    <property type="entry name" value="HTH_XRE"/>
    <property type="match status" value="1"/>
</dbReference>
<dbReference type="SMART" id="SM00530">
    <property type="entry name" value="HTH_XRE"/>
    <property type="match status" value="1"/>
</dbReference>
<evidence type="ECO:0000259" key="2">
    <source>
        <dbReference type="PROSITE" id="PS50943"/>
    </source>
</evidence>
<dbReference type="RefSeq" id="WP_090057923.1">
    <property type="nucleotide sequence ID" value="NZ_FORH01000001.1"/>
</dbReference>
<dbReference type="GO" id="GO:0003700">
    <property type="term" value="F:DNA-binding transcription factor activity"/>
    <property type="evidence" value="ECO:0007669"/>
    <property type="project" value="TreeGrafter"/>
</dbReference>
<evidence type="ECO:0000256" key="1">
    <source>
        <dbReference type="ARBA" id="ARBA00023125"/>
    </source>
</evidence>
<dbReference type="InterPro" id="IPR001387">
    <property type="entry name" value="Cro/C1-type_HTH"/>
</dbReference>
<name>A0A1I3L2M9_9RHOB</name>
<dbReference type="STRING" id="588602.SAMN04487991_0873"/>
<dbReference type="InterPro" id="IPR011051">
    <property type="entry name" value="RmlC_Cupin_sf"/>
</dbReference>
<dbReference type="CDD" id="cd02209">
    <property type="entry name" value="cupin_XRE_C"/>
    <property type="match status" value="1"/>
</dbReference>
<dbReference type="GO" id="GO:0003677">
    <property type="term" value="F:DNA binding"/>
    <property type="evidence" value="ECO:0007669"/>
    <property type="project" value="UniProtKB-KW"/>
</dbReference>
<dbReference type="PANTHER" id="PTHR46797:SF11">
    <property type="entry name" value="HTH-TYPE TRANSCRIPTIONAL REGULATOR PUUR"/>
    <property type="match status" value="1"/>
</dbReference>
<dbReference type="InterPro" id="IPR050807">
    <property type="entry name" value="TransReg_Diox_bact_type"/>
</dbReference>
<keyword evidence="4" id="KW-1185">Reference proteome</keyword>
<dbReference type="PANTHER" id="PTHR46797">
    <property type="entry name" value="HTH-TYPE TRANSCRIPTIONAL REGULATOR"/>
    <property type="match status" value="1"/>
</dbReference>
<accession>A0A1I3L2M9</accession>
<dbReference type="Pfam" id="PF07883">
    <property type="entry name" value="Cupin_2"/>
    <property type="match status" value="1"/>
</dbReference>
<dbReference type="EMBL" id="FORH01000001">
    <property type="protein sequence ID" value="SFI78866.1"/>
    <property type="molecule type" value="Genomic_DNA"/>
</dbReference>
<dbReference type="SUPFAM" id="SSF47413">
    <property type="entry name" value="lambda repressor-like DNA-binding domains"/>
    <property type="match status" value="1"/>
</dbReference>
<evidence type="ECO:0000313" key="3">
    <source>
        <dbReference type="EMBL" id="SFI78866.1"/>
    </source>
</evidence>
<feature type="domain" description="HTH cro/C1-type" evidence="2">
    <location>
        <begin position="9"/>
        <end position="63"/>
    </location>
</feature>
<dbReference type="Gene3D" id="1.10.260.40">
    <property type="entry name" value="lambda repressor-like DNA-binding domains"/>
    <property type="match status" value="1"/>
</dbReference>
<sequence length="193" mass="21084">MEFDVGARLKEVRKAKGLSQRVVAERSGVTNGMISLIESNKSSPSVSSLKKILTVLDIALADFFESETPEPKQFVFRPADFVEINPQQIFSSDDEPALEALSIKKVGNSSTNSLLLLYEVYEAGADTGAEALSHEGEEGGFVIEGKLLLEVDGETQVLKAGDAYLFDSTKPHRFRNVEKERCVIVNASTPPTF</sequence>